<gene>
    <name evidence="1" type="ORF">C7430_103236</name>
</gene>
<evidence type="ECO:0000313" key="2">
    <source>
        <dbReference type="Proteomes" id="UP000245996"/>
    </source>
</evidence>
<evidence type="ECO:0008006" key="3">
    <source>
        <dbReference type="Google" id="ProtNLM"/>
    </source>
</evidence>
<accession>A0ABD6XRM9</accession>
<dbReference type="Proteomes" id="UP000245996">
    <property type="component" value="Unassembled WGS sequence"/>
</dbReference>
<name>A0ABD6XRM9_ENTAG</name>
<protein>
    <recommendedName>
        <fullName evidence="3">Secreted protein</fullName>
    </recommendedName>
</protein>
<comment type="caution">
    <text evidence="1">The sequence shown here is derived from an EMBL/GenBank/DDBJ whole genome shotgun (WGS) entry which is preliminary data.</text>
</comment>
<organism evidence="1 2">
    <name type="scientific">Enterobacter agglomerans</name>
    <name type="common">Erwinia herbicola</name>
    <name type="synonym">Pantoea agglomerans</name>
    <dbReference type="NCBI Taxonomy" id="549"/>
    <lineage>
        <taxon>Bacteria</taxon>
        <taxon>Pseudomonadati</taxon>
        <taxon>Pseudomonadota</taxon>
        <taxon>Gammaproteobacteria</taxon>
        <taxon>Enterobacterales</taxon>
        <taxon>Erwiniaceae</taxon>
        <taxon>Pantoea</taxon>
        <taxon>Pantoea agglomerans group</taxon>
    </lineage>
</organism>
<proteinExistence type="predicted"/>
<dbReference type="EMBL" id="QGHE01000003">
    <property type="protein sequence ID" value="PWJ81282.1"/>
    <property type="molecule type" value="Genomic_DNA"/>
</dbReference>
<evidence type="ECO:0000313" key="1">
    <source>
        <dbReference type="EMBL" id="PWJ81282.1"/>
    </source>
</evidence>
<sequence>MPSGAGQALAVLAPLCGSFTSFLCLTDRRGWHILCRPAFRPRPAGSPGRLILFSAADCLPLPGTSLLWPALRLARPEKKAATFDRDSFYKSNLN</sequence>
<reference evidence="1 2" key="1">
    <citation type="submission" date="2018-05" db="EMBL/GenBank/DDBJ databases">
        <title>Genomic Encyclopedia of Type Strains, Phase IV (KMG-V): Genome sequencing to study the core and pangenomes of soil and plant-associated prokaryotes.</title>
        <authorList>
            <person name="Whitman W."/>
        </authorList>
    </citation>
    <scope>NUCLEOTIDE SEQUENCE [LARGE SCALE GENOMIC DNA]</scope>
    <source>
        <strain evidence="1 2">PNG 92-11</strain>
    </source>
</reference>
<dbReference type="AlphaFoldDB" id="A0ABD6XRM9"/>